<keyword evidence="5" id="KW-0274">FAD</keyword>
<keyword evidence="8" id="KW-0411">Iron-sulfur</keyword>
<dbReference type="InterPro" id="IPR001433">
    <property type="entry name" value="OxRdtase_FAD/NAD-bd"/>
</dbReference>
<keyword evidence="7" id="KW-0408">Iron</keyword>
<evidence type="ECO:0000256" key="6">
    <source>
        <dbReference type="ARBA" id="ARBA00023002"/>
    </source>
</evidence>
<comment type="caution">
    <text evidence="12">The sequence shown here is derived from an EMBL/GenBank/DDBJ whole genome shotgun (WGS) entry which is preliminary data.</text>
</comment>
<dbReference type="Gene3D" id="2.40.30.10">
    <property type="entry name" value="Translation factors"/>
    <property type="match status" value="1"/>
</dbReference>
<keyword evidence="4" id="KW-0479">Metal-binding</keyword>
<evidence type="ECO:0000256" key="3">
    <source>
        <dbReference type="ARBA" id="ARBA00022714"/>
    </source>
</evidence>
<dbReference type="PROSITE" id="PS51384">
    <property type="entry name" value="FAD_FR"/>
    <property type="match status" value="1"/>
</dbReference>
<feature type="domain" description="2Fe-2S ferredoxin-type" evidence="10">
    <location>
        <begin position="285"/>
        <end position="362"/>
    </location>
</feature>
<dbReference type="Pfam" id="PF00175">
    <property type="entry name" value="NAD_binding_1"/>
    <property type="match status" value="1"/>
</dbReference>
<dbReference type="InterPro" id="IPR017938">
    <property type="entry name" value="Riboflavin_synthase-like_b-brl"/>
</dbReference>
<evidence type="ECO:0000313" key="12">
    <source>
        <dbReference type="EMBL" id="GAA3933928.1"/>
    </source>
</evidence>
<proteinExistence type="inferred from homology"/>
<keyword evidence="3" id="KW-0001">2Fe-2S</keyword>
<evidence type="ECO:0000256" key="7">
    <source>
        <dbReference type="ARBA" id="ARBA00023004"/>
    </source>
</evidence>
<feature type="domain" description="FAD-binding FR-type" evidence="11">
    <location>
        <begin position="43"/>
        <end position="145"/>
    </location>
</feature>
<evidence type="ECO:0000256" key="4">
    <source>
        <dbReference type="ARBA" id="ARBA00022723"/>
    </source>
</evidence>
<dbReference type="PROSITE" id="PS51085">
    <property type="entry name" value="2FE2S_FER_2"/>
    <property type="match status" value="1"/>
</dbReference>
<evidence type="ECO:0000256" key="5">
    <source>
        <dbReference type="ARBA" id="ARBA00022827"/>
    </source>
</evidence>
<dbReference type="InterPro" id="IPR039261">
    <property type="entry name" value="FNR_nucleotide-bd"/>
</dbReference>
<dbReference type="Proteomes" id="UP001501565">
    <property type="component" value="Unassembled WGS sequence"/>
</dbReference>
<dbReference type="InterPro" id="IPR001041">
    <property type="entry name" value="2Fe-2S_ferredoxin-type"/>
</dbReference>
<evidence type="ECO:0000313" key="13">
    <source>
        <dbReference type="Proteomes" id="UP001501565"/>
    </source>
</evidence>
<dbReference type="Pfam" id="PF00111">
    <property type="entry name" value="Fer2"/>
    <property type="match status" value="1"/>
</dbReference>
<accession>A0ABP7N0L4</accession>
<dbReference type="InterPro" id="IPR036010">
    <property type="entry name" value="2Fe-2S_ferredoxin-like_sf"/>
</dbReference>
<dbReference type="CDD" id="cd00207">
    <property type="entry name" value="fer2"/>
    <property type="match status" value="1"/>
</dbReference>
<evidence type="ECO:0000256" key="1">
    <source>
        <dbReference type="ARBA" id="ARBA00001974"/>
    </source>
</evidence>
<keyword evidence="13" id="KW-1185">Reference proteome</keyword>
<evidence type="ECO:0000256" key="8">
    <source>
        <dbReference type="ARBA" id="ARBA00023014"/>
    </source>
</evidence>
<dbReference type="RefSeq" id="WP_344799702.1">
    <property type="nucleotide sequence ID" value="NZ_BAABBN010000012.1"/>
</dbReference>
<dbReference type="SUPFAM" id="SSF52343">
    <property type="entry name" value="Ferredoxin reductase-like, C-terminal NADP-linked domain"/>
    <property type="match status" value="1"/>
</dbReference>
<dbReference type="Gene3D" id="3.10.20.30">
    <property type="match status" value="1"/>
</dbReference>
<evidence type="ECO:0000259" key="11">
    <source>
        <dbReference type="PROSITE" id="PS51384"/>
    </source>
</evidence>
<comment type="similarity">
    <text evidence="9">In the N-terminal section; belongs to the FAD-binding oxidoreductase type 6 family.</text>
</comment>
<dbReference type="InterPro" id="IPR006058">
    <property type="entry name" value="2Fe2S_fd_BS"/>
</dbReference>
<keyword evidence="2" id="KW-0285">Flavoprotein</keyword>
<dbReference type="InterPro" id="IPR017927">
    <property type="entry name" value="FAD-bd_FR_type"/>
</dbReference>
<keyword evidence="6" id="KW-0560">Oxidoreductase</keyword>
<dbReference type="SUPFAM" id="SSF63380">
    <property type="entry name" value="Riboflavin synthase domain-like"/>
    <property type="match status" value="1"/>
</dbReference>
<dbReference type="InterPro" id="IPR050415">
    <property type="entry name" value="MRET"/>
</dbReference>
<evidence type="ECO:0000256" key="2">
    <source>
        <dbReference type="ARBA" id="ARBA00022630"/>
    </source>
</evidence>
<protein>
    <submittedName>
        <fullName evidence="12">Hybrid-cluster NAD(P)-dependent oxidoreductase</fullName>
    </submittedName>
</protein>
<evidence type="ECO:0000256" key="9">
    <source>
        <dbReference type="ARBA" id="ARBA00061434"/>
    </source>
</evidence>
<gene>
    <name evidence="12" type="ORF">GCM10022277_33130</name>
</gene>
<organism evidence="12 13">
    <name type="scientific">Litoribacillus peritrichatus</name>
    <dbReference type="NCBI Taxonomy" id="718191"/>
    <lineage>
        <taxon>Bacteria</taxon>
        <taxon>Pseudomonadati</taxon>
        <taxon>Pseudomonadota</taxon>
        <taxon>Gammaproteobacteria</taxon>
        <taxon>Oceanospirillales</taxon>
        <taxon>Oceanospirillaceae</taxon>
        <taxon>Litoribacillus</taxon>
    </lineage>
</organism>
<dbReference type="SUPFAM" id="SSF54292">
    <property type="entry name" value="2Fe-2S ferredoxin-like"/>
    <property type="match status" value="1"/>
</dbReference>
<dbReference type="Pfam" id="PF00970">
    <property type="entry name" value="FAD_binding_6"/>
    <property type="match status" value="1"/>
</dbReference>
<evidence type="ECO:0000259" key="10">
    <source>
        <dbReference type="PROSITE" id="PS51085"/>
    </source>
</evidence>
<reference evidence="13" key="1">
    <citation type="journal article" date="2019" name="Int. J. Syst. Evol. Microbiol.">
        <title>The Global Catalogue of Microorganisms (GCM) 10K type strain sequencing project: providing services to taxonomists for standard genome sequencing and annotation.</title>
        <authorList>
            <consortium name="The Broad Institute Genomics Platform"/>
            <consortium name="The Broad Institute Genome Sequencing Center for Infectious Disease"/>
            <person name="Wu L."/>
            <person name="Ma J."/>
        </authorList>
    </citation>
    <scope>NUCLEOTIDE SEQUENCE [LARGE SCALE GENOMIC DNA]</scope>
    <source>
        <strain evidence="13">JCM 17551</strain>
    </source>
</reference>
<dbReference type="PRINTS" id="PR00410">
    <property type="entry name" value="PHEHYDRXLASE"/>
</dbReference>
<dbReference type="EMBL" id="BAABBN010000012">
    <property type="protein sequence ID" value="GAA3933928.1"/>
    <property type="molecule type" value="Genomic_DNA"/>
</dbReference>
<dbReference type="InterPro" id="IPR012675">
    <property type="entry name" value="Beta-grasp_dom_sf"/>
</dbReference>
<dbReference type="PANTHER" id="PTHR47354:SF6">
    <property type="entry name" value="NADH OXIDOREDUCTASE HCR"/>
    <property type="match status" value="1"/>
</dbReference>
<comment type="cofactor">
    <cofactor evidence="1">
        <name>FAD</name>
        <dbReference type="ChEBI" id="CHEBI:57692"/>
    </cofactor>
</comment>
<name>A0ABP7N0L4_9GAMM</name>
<dbReference type="PANTHER" id="PTHR47354">
    <property type="entry name" value="NADH OXIDOREDUCTASE HCR"/>
    <property type="match status" value="1"/>
</dbReference>
<sequence>MLGKMKQKLHPLLIKHLGRDRLEYFASNTMNIATQAFDSFIWSYQCQAKIIEVRQETADTKTFVLLPNQHFKQPLPGQHIEITVDTDNSGSPTARCYTLSEIQQDTVSITVKNNPDGKVSSWLHQYGRAGMILNISSPRGQFIYRSQEKLLFVSAGSGVTPCFAMLKALESTKKPVDIAFYYRTRNPEQTIFQKQLEQTGQSVTVNFSYSQPKDTSSQAHLPHQLAEMYPDINERHIYLCGPESFKNEVVAHLKSTGYDLDNLQVENFRPPEVSVDESSRLEGRASVLLKERNIQFEIDAQTNQTILEAAESQGIQLEHGCRTGMCGTCRTRLISGKVSGQQLGNSIYPCTSYPASSKIVLE</sequence>
<dbReference type="PROSITE" id="PS00197">
    <property type="entry name" value="2FE2S_FER_1"/>
    <property type="match status" value="1"/>
</dbReference>
<dbReference type="Gene3D" id="3.40.50.80">
    <property type="entry name" value="Nucleotide-binding domain of ferredoxin-NADP reductase (FNR) module"/>
    <property type="match status" value="1"/>
</dbReference>
<dbReference type="InterPro" id="IPR008333">
    <property type="entry name" value="Cbr1-like_FAD-bd_dom"/>
</dbReference>